<sequence length="145" mass="17405">MGTYDDWIRLQDDAHRAMNERQDGQNMRDWCARSLEFWKRFDDSMLTAQMWITTLDEDVQRELTRAPQPQTLSEAMEMAVRFAGILSREKEHETDKERGRKRADRRNPTLTEQTATRKRKRQRSSTGPSFSKIRRHRRQRPEGPR</sequence>
<proteinExistence type="predicted"/>
<dbReference type="EMBL" id="QQZZ01000104">
    <property type="protein sequence ID" value="RMZ42821.1"/>
    <property type="molecule type" value="Genomic_DNA"/>
</dbReference>
<dbReference type="Proteomes" id="UP000275480">
    <property type="component" value="Unassembled WGS sequence"/>
</dbReference>
<organism evidence="2 3">
    <name type="scientific">Aspergillus flavus</name>
    <dbReference type="NCBI Taxonomy" id="5059"/>
    <lineage>
        <taxon>Eukaryota</taxon>
        <taxon>Fungi</taxon>
        <taxon>Dikarya</taxon>
        <taxon>Ascomycota</taxon>
        <taxon>Pezizomycotina</taxon>
        <taxon>Eurotiomycetes</taxon>
        <taxon>Eurotiomycetidae</taxon>
        <taxon>Eurotiales</taxon>
        <taxon>Aspergillaceae</taxon>
        <taxon>Aspergillus</taxon>
        <taxon>Aspergillus subgen. Circumdati</taxon>
    </lineage>
</organism>
<gene>
    <name evidence="2" type="ORF">CA14_002724</name>
</gene>
<name>A0AB74C9E4_ASPFL</name>
<feature type="region of interest" description="Disordered" evidence="1">
    <location>
        <begin position="85"/>
        <end position="145"/>
    </location>
</feature>
<evidence type="ECO:0000313" key="3">
    <source>
        <dbReference type="Proteomes" id="UP000275480"/>
    </source>
</evidence>
<evidence type="ECO:0000313" key="2">
    <source>
        <dbReference type="EMBL" id="RMZ42821.1"/>
    </source>
</evidence>
<comment type="caution">
    <text evidence="2">The sequence shown here is derived from an EMBL/GenBank/DDBJ whole genome shotgun (WGS) entry which is preliminary data.</text>
</comment>
<reference evidence="2 3" key="1">
    <citation type="submission" date="2018-07" db="EMBL/GenBank/DDBJ databases">
        <title>Identification of spontaneous genetic mutation associated with occurrence of a yellow conidial color mutant of Aspergillus flavus.</title>
        <authorList>
            <person name="Chang P.-K."/>
            <person name="Mack B.M."/>
            <person name="Scharfenstein L."/>
            <person name="Gilbert M.K."/>
        </authorList>
    </citation>
    <scope>NUCLEOTIDE SEQUENCE [LARGE SCALE GENOMIC DNA]</scope>
    <source>
        <strain evidence="2 3">CA14</strain>
    </source>
</reference>
<protein>
    <submittedName>
        <fullName evidence="2">Uncharacterized protein</fullName>
    </submittedName>
</protein>
<dbReference type="AlphaFoldDB" id="A0AB74C9E4"/>
<accession>A0AB74C9E4</accession>
<feature type="compositionally biased region" description="Basic and acidic residues" evidence="1">
    <location>
        <begin position="87"/>
        <end position="98"/>
    </location>
</feature>
<evidence type="ECO:0000256" key="1">
    <source>
        <dbReference type="SAM" id="MobiDB-lite"/>
    </source>
</evidence>